<dbReference type="PANTHER" id="PTHR32182:SF22">
    <property type="entry name" value="ATP-DEPENDENT ENDONUCLEASE, OLD FAMILY-RELATED"/>
    <property type="match status" value="1"/>
</dbReference>
<dbReference type="SUPFAM" id="SSF52540">
    <property type="entry name" value="P-loop containing nucleoside triphosphate hydrolases"/>
    <property type="match status" value="1"/>
</dbReference>
<dbReference type="CDD" id="cd00267">
    <property type="entry name" value="ABC_ATPase"/>
    <property type="match status" value="1"/>
</dbReference>
<evidence type="ECO:0000259" key="1">
    <source>
        <dbReference type="Pfam" id="PF13304"/>
    </source>
</evidence>
<feature type="domain" description="ATPase AAA-type core" evidence="1">
    <location>
        <begin position="28"/>
        <end position="316"/>
    </location>
</feature>
<dbReference type="GO" id="GO:0006302">
    <property type="term" value="P:double-strand break repair"/>
    <property type="evidence" value="ECO:0007669"/>
    <property type="project" value="TreeGrafter"/>
</dbReference>
<dbReference type="GO" id="GO:0000731">
    <property type="term" value="P:DNA synthesis involved in DNA repair"/>
    <property type="evidence" value="ECO:0007669"/>
    <property type="project" value="TreeGrafter"/>
</dbReference>
<gene>
    <name evidence="2" type="ORF">ebA671</name>
</gene>
<dbReference type="PIRSF" id="PIRSF029347">
    <property type="entry name" value="RecF"/>
    <property type="match status" value="1"/>
</dbReference>
<dbReference type="KEGG" id="eba:ebA671"/>
<dbReference type="AlphaFoldDB" id="Q5P887"/>
<accession>Q5P887</accession>
<dbReference type="GO" id="GO:0005524">
    <property type="term" value="F:ATP binding"/>
    <property type="evidence" value="ECO:0007669"/>
    <property type="project" value="InterPro"/>
</dbReference>
<evidence type="ECO:0000313" key="2">
    <source>
        <dbReference type="EMBL" id="CAI06472.1"/>
    </source>
</evidence>
<dbReference type="Proteomes" id="UP000006552">
    <property type="component" value="Chromosome"/>
</dbReference>
<dbReference type="GO" id="GO:0016887">
    <property type="term" value="F:ATP hydrolysis activity"/>
    <property type="evidence" value="ECO:0007669"/>
    <property type="project" value="InterPro"/>
</dbReference>
<proteinExistence type="predicted"/>
<protein>
    <recommendedName>
        <fullName evidence="1">ATPase AAA-type core domain-containing protein</fullName>
    </recommendedName>
</protein>
<dbReference type="InterPro" id="IPR003959">
    <property type="entry name" value="ATPase_AAA_core"/>
</dbReference>
<keyword evidence="3" id="KW-1185">Reference proteome</keyword>
<dbReference type="Gene3D" id="3.40.50.300">
    <property type="entry name" value="P-loop containing nucleotide triphosphate hydrolases"/>
    <property type="match status" value="2"/>
</dbReference>
<dbReference type="Pfam" id="PF13304">
    <property type="entry name" value="AAA_21"/>
    <property type="match status" value="1"/>
</dbReference>
<evidence type="ECO:0000313" key="3">
    <source>
        <dbReference type="Proteomes" id="UP000006552"/>
    </source>
</evidence>
<dbReference type="HOGENOM" id="CLU_035814_1_1_4"/>
<sequence>MDQPPSLQRVALRGFRSIRAMDLELGPLNVLIGANGAGKSNFISFFRFMNKLLDKDLQFYAQQQGGADRILHFGRKTTDKLEIELRFTLNGYAAVLAPTPDNRLVFRDEFHAPPGLKPPAKGGDGAYRKRRTRLGRTGAEESALPKPDITTERGRLAAFLADWKTYHFHDTSDTAKVKGTCSVHDTTRLRSQGENLAAFLYGIRDTDAYARIVRTVQRVAPFFHDFVLQPDNSDWIRLRWKHKGSDDYFDASMLSDGTLRFICLATLLLQPRLPTIILLDEPELGLHPYALQLLGAMMRMASTRTQIVATTQSVTLANEFGWQDIVVVDQIDNASRFRRLEEQAVGHWLEDYRVGEIWEMNLLGGNPA</sequence>
<name>Q5P887_AROAE</name>
<dbReference type="OrthoDB" id="9815944at2"/>
<dbReference type="RefSeq" id="WP_011236207.1">
    <property type="nucleotide sequence ID" value="NC_006513.1"/>
</dbReference>
<dbReference type="STRING" id="76114.ebA671"/>
<dbReference type="InterPro" id="IPR014555">
    <property type="entry name" value="RecF-like"/>
</dbReference>
<dbReference type="eggNOG" id="COG4637">
    <property type="taxonomic scope" value="Bacteria"/>
</dbReference>
<organism evidence="2 3">
    <name type="scientific">Aromatoleum aromaticum (strain DSM 19018 / LMG 30748 / EbN1)</name>
    <name type="common">Azoarcus sp. (strain EbN1)</name>
    <dbReference type="NCBI Taxonomy" id="76114"/>
    <lineage>
        <taxon>Bacteria</taxon>
        <taxon>Pseudomonadati</taxon>
        <taxon>Pseudomonadota</taxon>
        <taxon>Betaproteobacteria</taxon>
        <taxon>Rhodocyclales</taxon>
        <taxon>Rhodocyclaceae</taxon>
        <taxon>Aromatoleum</taxon>
    </lineage>
</organism>
<dbReference type="PANTHER" id="PTHR32182">
    <property type="entry name" value="DNA REPLICATION AND REPAIR PROTEIN RECF"/>
    <property type="match status" value="1"/>
</dbReference>
<dbReference type="InterPro" id="IPR027417">
    <property type="entry name" value="P-loop_NTPase"/>
</dbReference>
<reference evidence="2 3" key="1">
    <citation type="journal article" date="2005" name="Arch. Microbiol.">
        <title>The genome sequence of an anaerobic aromatic-degrading denitrifying bacterium, strain EbN1.</title>
        <authorList>
            <person name="Rabus R."/>
            <person name="Kube M."/>
            <person name="Heider J."/>
            <person name="Beck A."/>
            <person name="Heitmann K."/>
            <person name="Widdel F."/>
            <person name="Reinhardt R."/>
        </authorList>
    </citation>
    <scope>NUCLEOTIDE SEQUENCE [LARGE SCALE GENOMIC DNA]</scope>
    <source>
        <strain evidence="2 3">EbN1</strain>
    </source>
</reference>
<dbReference type="EMBL" id="CR555306">
    <property type="protein sequence ID" value="CAI06472.1"/>
    <property type="molecule type" value="Genomic_DNA"/>
</dbReference>